<comment type="caution">
    <text evidence="1">The sequence shown here is derived from an EMBL/GenBank/DDBJ whole genome shotgun (WGS) entry which is preliminary data.</text>
</comment>
<evidence type="ECO:0000313" key="1">
    <source>
        <dbReference type="EMBL" id="GMT07616.1"/>
    </source>
</evidence>
<proteinExistence type="predicted"/>
<reference evidence="1" key="1">
    <citation type="submission" date="2023-10" db="EMBL/GenBank/DDBJ databases">
        <title>Genome assembly of Pristionchus species.</title>
        <authorList>
            <person name="Yoshida K."/>
            <person name="Sommer R.J."/>
        </authorList>
    </citation>
    <scope>NUCLEOTIDE SEQUENCE</scope>
    <source>
        <strain evidence="1">RS0144</strain>
    </source>
</reference>
<gene>
    <name evidence="1" type="ORF">PENTCL1PPCAC_29790</name>
</gene>
<dbReference type="Proteomes" id="UP001432027">
    <property type="component" value="Unassembled WGS sequence"/>
</dbReference>
<feature type="non-terminal residue" evidence="1">
    <location>
        <position position="1"/>
    </location>
</feature>
<accession>A0AAV5UKK1</accession>
<sequence>CEQPKVEFVRRHWSLRDHSSRERISIRLRRDITPIEACLMPLLHHNIGELGRNVSSFFHRASLPCFLDRLNLPTGCHFSARPRWKDAISLSCTLLVALQTTNITSFSAVSCA</sequence>
<dbReference type="AlphaFoldDB" id="A0AAV5UKK1"/>
<protein>
    <submittedName>
        <fullName evidence="1">Uncharacterized protein</fullName>
    </submittedName>
</protein>
<dbReference type="EMBL" id="BTSX01000006">
    <property type="protein sequence ID" value="GMT07616.1"/>
    <property type="molecule type" value="Genomic_DNA"/>
</dbReference>
<name>A0AAV5UKK1_9BILA</name>
<evidence type="ECO:0000313" key="2">
    <source>
        <dbReference type="Proteomes" id="UP001432027"/>
    </source>
</evidence>
<organism evidence="1 2">
    <name type="scientific">Pristionchus entomophagus</name>
    <dbReference type="NCBI Taxonomy" id="358040"/>
    <lineage>
        <taxon>Eukaryota</taxon>
        <taxon>Metazoa</taxon>
        <taxon>Ecdysozoa</taxon>
        <taxon>Nematoda</taxon>
        <taxon>Chromadorea</taxon>
        <taxon>Rhabditida</taxon>
        <taxon>Rhabditina</taxon>
        <taxon>Diplogasteromorpha</taxon>
        <taxon>Diplogasteroidea</taxon>
        <taxon>Neodiplogasteridae</taxon>
        <taxon>Pristionchus</taxon>
    </lineage>
</organism>
<keyword evidence="2" id="KW-1185">Reference proteome</keyword>